<name>A0A9X1W7N7_9VIBR</name>
<dbReference type="Proteomes" id="UP001139488">
    <property type="component" value="Unassembled WGS sequence"/>
</dbReference>
<proteinExistence type="predicted"/>
<keyword evidence="2" id="KW-1185">Reference proteome</keyword>
<evidence type="ECO:0000313" key="2">
    <source>
        <dbReference type="Proteomes" id="UP001139488"/>
    </source>
</evidence>
<dbReference type="RefSeq" id="WP_244354071.1">
    <property type="nucleotide sequence ID" value="NZ_JAJNNZ010000001.1"/>
</dbReference>
<accession>A0A9X1W7N7</accession>
<protein>
    <submittedName>
        <fullName evidence="1">Uncharacterized protein</fullName>
    </submittedName>
</protein>
<organism evidence="1 2">
    <name type="scientific">Vibrio gelatinilyticus</name>
    <dbReference type="NCBI Taxonomy" id="2893468"/>
    <lineage>
        <taxon>Bacteria</taxon>
        <taxon>Pseudomonadati</taxon>
        <taxon>Pseudomonadota</taxon>
        <taxon>Gammaproteobacteria</taxon>
        <taxon>Vibrionales</taxon>
        <taxon>Vibrionaceae</taxon>
        <taxon>Vibrio</taxon>
    </lineage>
</organism>
<sequence>MYKNVRTKFDTTYSRPLPNGKALTEALVPQEEIELRDIIDCWYRDVFSPLIALKQLDTSDKDHYITLLESRLKQLDKIFLQLLRNKAYYAALQRMLSDSDDSDMEHYLRLLLAKSTNARLVH</sequence>
<gene>
    <name evidence="1" type="ORF">LNL84_00150</name>
</gene>
<evidence type="ECO:0000313" key="1">
    <source>
        <dbReference type="EMBL" id="MCJ2375241.1"/>
    </source>
</evidence>
<comment type="caution">
    <text evidence="1">The sequence shown here is derived from an EMBL/GenBank/DDBJ whole genome shotgun (WGS) entry which is preliminary data.</text>
</comment>
<dbReference type="AlphaFoldDB" id="A0A9X1W7N7"/>
<dbReference type="EMBL" id="JAJNNZ010000001">
    <property type="protein sequence ID" value="MCJ2375241.1"/>
    <property type="molecule type" value="Genomic_DNA"/>
</dbReference>
<reference evidence="1" key="1">
    <citation type="submission" date="2021-11" db="EMBL/GenBank/DDBJ databases">
        <title>Vibrio ZSDE26 sp. nov. and Vibrio ZSDZ34 sp. nov., isolated from coastal seawater in Qingdao.</title>
        <authorList>
            <person name="Zhang P."/>
        </authorList>
    </citation>
    <scope>NUCLEOTIDE SEQUENCE</scope>
    <source>
        <strain evidence="1">ZSDZ34</strain>
    </source>
</reference>